<protein>
    <recommendedName>
        <fullName evidence="3">Hedgehog/Intein (Hint) domain-containing protein</fullName>
    </recommendedName>
</protein>
<dbReference type="Proteomes" id="UP000048984">
    <property type="component" value="Unassembled WGS sequence"/>
</dbReference>
<evidence type="ECO:0008006" key="3">
    <source>
        <dbReference type="Google" id="ProtNLM"/>
    </source>
</evidence>
<name>A0A0P6VR16_9HYPH</name>
<accession>A0A0P6VR16</accession>
<dbReference type="EMBL" id="LJYW01000001">
    <property type="protein sequence ID" value="KPL53000.1"/>
    <property type="molecule type" value="Genomic_DNA"/>
</dbReference>
<keyword evidence="2" id="KW-1185">Reference proteome</keyword>
<dbReference type="STRING" id="665126.ABB55_12875"/>
<comment type="caution">
    <text evidence="1">The sequence shown here is derived from an EMBL/GenBank/DDBJ whole genome shotgun (WGS) entry which is preliminary data.</text>
</comment>
<proteinExistence type="predicted"/>
<evidence type="ECO:0000313" key="1">
    <source>
        <dbReference type="EMBL" id="KPL53000.1"/>
    </source>
</evidence>
<sequence>MRFRLVRSALNLFAPAPDKPDRKAAKRAAREAAAAANAPIVAATPVLRDMFDMAPHYLPCDEPFPLFNTAAIGTRTGFLMLARSCNTLCLNDGTYIHPEPSQRTSVNVLFETDREGQVANRQRLDDSLLQAAPEAGAIEDIRLFAWRGAIWGLGARVRWLDATRYRAEQVLVRIEAGRIVEFHPIPSPGGARIEKNWVPLVADDDLFLAQSLAPLCLHRFEGGRIVAHKGTAPAGREFPVRGGTPFIPFRGHYLSLAHQAPRRANGKIYYLHQFVLLDDRLDLVEMSDPFFIQRRGIEFACGLQPLDAEALLLTYGVSDRRAAHVRLPIRAIERFCVI</sequence>
<evidence type="ECO:0000313" key="2">
    <source>
        <dbReference type="Proteomes" id="UP000048984"/>
    </source>
</evidence>
<reference evidence="1 2" key="1">
    <citation type="submission" date="2015-09" db="EMBL/GenBank/DDBJ databases">
        <authorList>
            <person name="Jackson K.R."/>
            <person name="Lunt B.L."/>
            <person name="Fisher J.N.B."/>
            <person name="Gardner A.V."/>
            <person name="Bailey M.E."/>
            <person name="Deus L.M."/>
            <person name="Earl A.S."/>
            <person name="Gibby P.D."/>
            <person name="Hartmann K.A."/>
            <person name="Liu J.E."/>
            <person name="Manci A.M."/>
            <person name="Nielsen D.A."/>
            <person name="Solomon M.B."/>
            <person name="Breakwell D.P."/>
            <person name="Burnett S.H."/>
            <person name="Grose J.H."/>
        </authorList>
    </citation>
    <scope>NUCLEOTIDE SEQUENCE [LARGE SCALE GENOMIC DNA]</scope>
    <source>
        <strain evidence="1 2">16</strain>
    </source>
</reference>
<dbReference type="AlphaFoldDB" id="A0A0P6VR16"/>
<dbReference type="RefSeq" id="WP_054359163.1">
    <property type="nucleotide sequence ID" value="NZ_LJYW01000001.1"/>
</dbReference>
<gene>
    <name evidence="1" type="ORF">ABB55_12875</name>
</gene>
<organism evidence="1 2">
    <name type="scientific">Prosthecodimorpha hirschii</name>
    <dbReference type="NCBI Taxonomy" id="665126"/>
    <lineage>
        <taxon>Bacteria</taxon>
        <taxon>Pseudomonadati</taxon>
        <taxon>Pseudomonadota</taxon>
        <taxon>Alphaproteobacteria</taxon>
        <taxon>Hyphomicrobiales</taxon>
        <taxon>Ancalomicrobiaceae</taxon>
        <taxon>Prosthecodimorpha</taxon>
    </lineage>
</organism>
<reference evidence="1 2" key="2">
    <citation type="submission" date="2015-10" db="EMBL/GenBank/DDBJ databases">
        <title>Draft Genome Sequence of Prosthecomicrobium hirschii ATCC 27832.</title>
        <authorList>
            <person name="Daniel J."/>
            <person name="Givan S.A."/>
            <person name="Brun Y.V."/>
            <person name="Brown P.J."/>
        </authorList>
    </citation>
    <scope>NUCLEOTIDE SEQUENCE [LARGE SCALE GENOMIC DNA]</scope>
    <source>
        <strain evidence="1 2">16</strain>
    </source>
</reference>